<dbReference type="STRING" id="1002804.HBZC1_01530"/>
<dbReference type="Proteomes" id="UP000008387">
    <property type="component" value="Chromosome"/>
</dbReference>
<name>F8KQY0_HELBC</name>
<evidence type="ECO:0008006" key="3">
    <source>
        <dbReference type="Google" id="ProtNLM"/>
    </source>
</evidence>
<protein>
    <recommendedName>
        <fullName evidence="3">Flagellar biosynthesis protein FlgN</fullName>
    </recommendedName>
</protein>
<dbReference type="RefSeq" id="WP_006018102.1">
    <property type="nucleotide sequence ID" value="NC_015674.1"/>
</dbReference>
<dbReference type="EMBL" id="FR871757">
    <property type="protein sequence ID" value="CCB79139.1"/>
    <property type="molecule type" value="Genomic_DNA"/>
</dbReference>
<dbReference type="eggNOG" id="ENOG5032I9V">
    <property type="taxonomic scope" value="Bacteria"/>
</dbReference>
<dbReference type="GeneID" id="64361785"/>
<dbReference type="HOGENOM" id="CLU_145326_0_0_7"/>
<dbReference type="KEGG" id="hbi:HBZC1_01530"/>
<sequence length="142" mass="16420">MLYTYLEQSVADLQALIDFTTQDLEDVKLAKHEVIFARNALKQERIQSFETCKCLFDQEMIKLMEQNPDKSLPELLDERGSVLLKQMRTLLGTLKEINADYARVVFALSEFYSSLMQQIIPHESTGYYKQKTIASSFLQVQA</sequence>
<proteinExistence type="predicted"/>
<reference evidence="1 2" key="1">
    <citation type="journal article" date="2011" name="J. Bacteriol.">
        <title>Genome sequence of Helicobacter bizzozeronii strain CIII-1, an isolate from human gastric mucosa.</title>
        <authorList>
            <person name="Schott T."/>
            <person name="Rossi M."/>
            <person name="Hanninen M.L."/>
        </authorList>
    </citation>
    <scope>NUCLEOTIDE SEQUENCE [LARGE SCALE GENOMIC DNA]</scope>
    <source>
        <strain evidence="1 2">CIII-1</strain>
    </source>
</reference>
<dbReference type="AlphaFoldDB" id="F8KQY0"/>
<accession>F8KQY0</accession>
<keyword evidence="2" id="KW-1185">Reference proteome</keyword>
<evidence type="ECO:0000313" key="2">
    <source>
        <dbReference type="Proteomes" id="UP000008387"/>
    </source>
</evidence>
<gene>
    <name evidence="1" type="ordered locus">HBZC1_01530</name>
</gene>
<organism evidence="1 2">
    <name type="scientific">Helicobacter bizzozeronii (strain CIII-1)</name>
    <dbReference type="NCBI Taxonomy" id="1002804"/>
    <lineage>
        <taxon>Bacteria</taxon>
        <taxon>Pseudomonadati</taxon>
        <taxon>Campylobacterota</taxon>
        <taxon>Epsilonproteobacteria</taxon>
        <taxon>Campylobacterales</taxon>
        <taxon>Helicobacteraceae</taxon>
        <taxon>Helicobacter</taxon>
    </lineage>
</organism>
<evidence type="ECO:0000313" key="1">
    <source>
        <dbReference type="EMBL" id="CCB79139.1"/>
    </source>
</evidence>